<dbReference type="AlphaFoldDB" id="A0A2A4AXF3"/>
<feature type="region of interest" description="Disordered" evidence="1">
    <location>
        <begin position="59"/>
        <end position="95"/>
    </location>
</feature>
<dbReference type="EMBL" id="NWMW01000003">
    <property type="protein sequence ID" value="PCD01623.1"/>
    <property type="molecule type" value="Genomic_DNA"/>
</dbReference>
<gene>
    <name evidence="3" type="ORF">COC42_15960</name>
</gene>
<evidence type="ECO:0000313" key="4">
    <source>
        <dbReference type="Proteomes" id="UP000218366"/>
    </source>
</evidence>
<feature type="signal peptide" evidence="2">
    <location>
        <begin position="1"/>
        <end position="23"/>
    </location>
</feature>
<evidence type="ECO:0000256" key="2">
    <source>
        <dbReference type="SAM" id="SignalP"/>
    </source>
</evidence>
<keyword evidence="4" id="KW-1185">Reference proteome</keyword>
<keyword evidence="2" id="KW-0732">Signal</keyword>
<sequence length="166" mass="17584">MGAAMFPMLLLSAAIGASACARANQRDTASAPAALPGQARVRSDQISPQAARTVAPLPAISPTNRSAGINQLPGNLEAREGAEAPESVLSTSAPTPDRVLHAEVLRTWNQLRQRGQQPTAELLAKEIGPEALARFLATYPGAERLFETPSMPFERAPEPLVDEPNK</sequence>
<accession>A0A2A4AXF3</accession>
<feature type="compositionally biased region" description="Polar residues" evidence="1">
    <location>
        <begin position="61"/>
        <end position="73"/>
    </location>
</feature>
<feature type="chain" id="PRO_5012991761" evidence="2">
    <location>
        <begin position="24"/>
        <end position="166"/>
    </location>
</feature>
<protein>
    <submittedName>
        <fullName evidence="3">Uncharacterized protein</fullName>
    </submittedName>
</protein>
<name>A0A2A4AXF3_9SPHN</name>
<comment type="caution">
    <text evidence="3">The sequence shown here is derived from an EMBL/GenBank/DDBJ whole genome shotgun (WGS) entry which is preliminary data.</text>
</comment>
<evidence type="ECO:0000256" key="1">
    <source>
        <dbReference type="SAM" id="MobiDB-lite"/>
    </source>
</evidence>
<dbReference type="Proteomes" id="UP000218366">
    <property type="component" value="Unassembled WGS sequence"/>
</dbReference>
<reference evidence="3 4" key="1">
    <citation type="submission" date="2017-09" db="EMBL/GenBank/DDBJ databases">
        <title>Sphingomonas spermidinifaciens 9NM-10, whole genome shotgun sequence.</title>
        <authorList>
            <person name="Feng G."/>
            <person name="Zhu H."/>
        </authorList>
    </citation>
    <scope>NUCLEOTIDE SEQUENCE [LARGE SCALE GENOMIC DNA]</scope>
    <source>
        <strain evidence="3 4">9NM-10</strain>
    </source>
</reference>
<evidence type="ECO:0000313" key="3">
    <source>
        <dbReference type="EMBL" id="PCD01623.1"/>
    </source>
</evidence>
<organism evidence="3 4">
    <name type="scientific">Sphingomonas spermidinifaciens</name>
    <dbReference type="NCBI Taxonomy" id="1141889"/>
    <lineage>
        <taxon>Bacteria</taxon>
        <taxon>Pseudomonadati</taxon>
        <taxon>Pseudomonadota</taxon>
        <taxon>Alphaproteobacteria</taxon>
        <taxon>Sphingomonadales</taxon>
        <taxon>Sphingomonadaceae</taxon>
        <taxon>Sphingomonas</taxon>
    </lineage>
</organism>
<proteinExistence type="predicted"/>